<keyword evidence="12" id="KW-1185">Reference proteome</keyword>
<feature type="compositionally biased region" description="Polar residues" evidence="9">
    <location>
        <begin position="1"/>
        <end position="18"/>
    </location>
</feature>
<keyword evidence="3 11" id="KW-0808">Transferase</keyword>
<evidence type="ECO:0000256" key="8">
    <source>
        <dbReference type="ARBA" id="ARBA00051245"/>
    </source>
</evidence>
<dbReference type="EMBL" id="FO203503">
    <property type="protein sequence ID" value="CCK81807.1"/>
    <property type="molecule type" value="Genomic_DNA"/>
</dbReference>
<dbReference type="HOGENOM" id="CLU_899354_0_0_7"/>
<reference evidence="11 12" key="1">
    <citation type="journal article" date="2013" name="Environ. Microbiol.">
        <title>Complete genome, catabolic sub-proteomes and key-metabolites of Desulfobacula toluolica Tol2, a marine, aromatic compound-degrading, sulfate-reducing bacterium.</title>
        <authorList>
            <person name="Wohlbrand L."/>
            <person name="Jacob J.H."/>
            <person name="Kube M."/>
            <person name="Mussmann M."/>
            <person name="Jarling R."/>
            <person name="Beck A."/>
            <person name="Amann R."/>
            <person name="Wilkes H."/>
            <person name="Reinhardt R."/>
            <person name="Rabus R."/>
        </authorList>
    </citation>
    <scope>NUCLEOTIDE SEQUENCE [LARGE SCALE GENOMIC DNA]</scope>
    <source>
        <strain evidence="12">DSM 7467 / Tol2</strain>
    </source>
</reference>
<feature type="domain" description="AAA" evidence="10">
    <location>
        <begin position="138"/>
        <end position="250"/>
    </location>
</feature>
<evidence type="ECO:0000256" key="1">
    <source>
        <dbReference type="ARBA" id="ARBA00007316"/>
    </source>
</evidence>
<keyword evidence="7" id="KW-0829">Tyrosine-protein kinase</keyword>
<evidence type="ECO:0000256" key="5">
    <source>
        <dbReference type="ARBA" id="ARBA00022777"/>
    </source>
</evidence>
<comment type="catalytic activity">
    <reaction evidence="8">
        <text>L-tyrosyl-[protein] + ATP = O-phospho-L-tyrosyl-[protein] + ADP + H(+)</text>
        <dbReference type="Rhea" id="RHEA:10596"/>
        <dbReference type="Rhea" id="RHEA-COMP:10136"/>
        <dbReference type="Rhea" id="RHEA-COMP:20101"/>
        <dbReference type="ChEBI" id="CHEBI:15378"/>
        <dbReference type="ChEBI" id="CHEBI:30616"/>
        <dbReference type="ChEBI" id="CHEBI:46858"/>
        <dbReference type="ChEBI" id="CHEBI:61978"/>
        <dbReference type="ChEBI" id="CHEBI:456216"/>
        <dbReference type="EC" id="2.7.10.2"/>
    </reaction>
</comment>
<evidence type="ECO:0000313" key="11">
    <source>
        <dbReference type="EMBL" id="CCK81807.1"/>
    </source>
</evidence>
<feature type="region of interest" description="Disordered" evidence="9">
    <location>
        <begin position="1"/>
        <end position="34"/>
    </location>
</feature>
<keyword evidence="4" id="KW-0547">Nucleotide-binding</keyword>
<dbReference type="EC" id="2.7.10.2" evidence="2"/>
<dbReference type="PANTHER" id="PTHR32309:SF13">
    <property type="entry name" value="FERRIC ENTEROBACTIN TRANSPORT PROTEIN FEPE"/>
    <property type="match status" value="1"/>
</dbReference>
<comment type="similarity">
    <text evidence="1">Belongs to the CpsD/CapB family.</text>
</comment>
<dbReference type="InterPro" id="IPR027417">
    <property type="entry name" value="P-loop_NTPase"/>
</dbReference>
<evidence type="ECO:0000256" key="6">
    <source>
        <dbReference type="ARBA" id="ARBA00022840"/>
    </source>
</evidence>
<dbReference type="CDD" id="cd05387">
    <property type="entry name" value="BY-kinase"/>
    <property type="match status" value="1"/>
</dbReference>
<keyword evidence="5" id="KW-0418">Kinase</keyword>
<dbReference type="GO" id="GO:0005886">
    <property type="term" value="C:plasma membrane"/>
    <property type="evidence" value="ECO:0007669"/>
    <property type="project" value="TreeGrafter"/>
</dbReference>
<dbReference type="Gene3D" id="3.40.50.300">
    <property type="entry name" value="P-loop containing nucleotide triphosphate hydrolases"/>
    <property type="match status" value="1"/>
</dbReference>
<dbReference type="AlphaFoldDB" id="K0NS47"/>
<protein>
    <recommendedName>
        <fullName evidence="2">non-specific protein-tyrosine kinase</fullName>
        <ecNumber evidence="2">2.7.10.2</ecNumber>
    </recommendedName>
</protein>
<gene>
    <name evidence="11" type="ordered locus">TOL2_C36510</name>
</gene>
<dbReference type="RefSeq" id="WP_014958995.1">
    <property type="nucleotide sequence ID" value="NC_018645.1"/>
</dbReference>
<evidence type="ECO:0000256" key="3">
    <source>
        <dbReference type="ARBA" id="ARBA00022679"/>
    </source>
</evidence>
<dbReference type="GO" id="GO:0005524">
    <property type="term" value="F:ATP binding"/>
    <property type="evidence" value="ECO:0007669"/>
    <property type="project" value="UniProtKB-KW"/>
</dbReference>
<evidence type="ECO:0000256" key="2">
    <source>
        <dbReference type="ARBA" id="ARBA00011903"/>
    </source>
</evidence>
<dbReference type="Pfam" id="PF13614">
    <property type="entry name" value="AAA_31"/>
    <property type="match status" value="1"/>
</dbReference>
<organism evidence="11 12">
    <name type="scientific">Desulfobacula toluolica (strain DSM 7467 / Tol2)</name>
    <dbReference type="NCBI Taxonomy" id="651182"/>
    <lineage>
        <taxon>Bacteria</taxon>
        <taxon>Pseudomonadati</taxon>
        <taxon>Thermodesulfobacteriota</taxon>
        <taxon>Desulfobacteria</taxon>
        <taxon>Desulfobacterales</taxon>
        <taxon>Desulfobacteraceae</taxon>
        <taxon>Desulfobacula</taxon>
    </lineage>
</organism>
<sequence length="309" mass="34908">MTDTNSFAEQFMKNSSSGKKGRQKSEKYSKDFSQAAPVEKIAQTTDVQDVLINQLKPKKELRQSVVSETNEEELINEDPIFENNVVKDANKDFSAWRFLNLKNKKQTGDLYKKILFFNKKNTFKVFNFVSSRSKEGVSTILANLAYYANSQTAKKNILIIDTNLQSPKLHSIFKIPENSPGLINIFYNKTKVRQAIIQVSPCISVLTCGNIKNTPSNNIDQESFSKLIDYCKHLYDYIFIDCPPVLSSPDSLSIAPVADITFLIIQSAQVQKPVVEKTKSLLQNDECKIGGVVLNSVKQVIPGWVYKFI</sequence>
<proteinExistence type="inferred from homology"/>
<name>K0NS47_DESTT</name>
<evidence type="ECO:0000256" key="4">
    <source>
        <dbReference type="ARBA" id="ARBA00022741"/>
    </source>
</evidence>
<dbReference type="SUPFAM" id="SSF52540">
    <property type="entry name" value="P-loop containing nucleoside triphosphate hydrolases"/>
    <property type="match status" value="1"/>
</dbReference>
<dbReference type="InterPro" id="IPR005702">
    <property type="entry name" value="Wzc-like_C"/>
</dbReference>
<keyword evidence="6" id="KW-0067">ATP-binding</keyword>
<evidence type="ECO:0000256" key="9">
    <source>
        <dbReference type="SAM" id="MobiDB-lite"/>
    </source>
</evidence>
<dbReference type="KEGG" id="dto:TOL2_C36510"/>
<dbReference type="PANTHER" id="PTHR32309">
    <property type="entry name" value="TYROSINE-PROTEIN KINASE"/>
    <property type="match status" value="1"/>
</dbReference>
<evidence type="ECO:0000259" key="10">
    <source>
        <dbReference type="Pfam" id="PF13614"/>
    </source>
</evidence>
<dbReference type="Proteomes" id="UP000007347">
    <property type="component" value="Chromosome"/>
</dbReference>
<dbReference type="InterPro" id="IPR050445">
    <property type="entry name" value="Bact_polysacc_biosynth/exp"/>
</dbReference>
<dbReference type="STRING" id="651182.TOL2_C36510"/>
<dbReference type="NCBIfam" id="TIGR01007">
    <property type="entry name" value="eps_fam"/>
    <property type="match status" value="1"/>
</dbReference>
<evidence type="ECO:0000313" key="12">
    <source>
        <dbReference type="Proteomes" id="UP000007347"/>
    </source>
</evidence>
<dbReference type="InterPro" id="IPR025669">
    <property type="entry name" value="AAA_dom"/>
</dbReference>
<accession>K0NS47</accession>
<evidence type="ECO:0000256" key="7">
    <source>
        <dbReference type="ARBA" id="ARBA00023137"/>
    </source>
</evidence>
<dbReference type="OrthoDB" id="9812433at2"/>
<dbReference type="GO" id="GO:0004715">
    <property type="term" value="F:non-membrane spanning protein tyrosine kinase activity"/>
    <property type="evidence" value="ECO:0007669"/>
    <property type="project" value="UniProtKB-EC"/>
</dbReference>